<dbReference type="SUPFAM" id="SSF56399">
    <property type="entry name" value="ADP-ribosylation"/>
    <property type="match status" value="1"/>
</dbReference>
<protein>
    <recommendedName>
        <fullName evidence="3">2'-phosphotransferase</fullName>
        <ecNumber evidence="3">2.7.1.160</ecNumber>
    </recommendedName>
</protein>
<dbReference type="OrthoDB" id="419694at2759"/>
<evidence type="ECO:0000256" key="2">
    <source>
        <dbReference type="ARBA" id="ARBA00009836"/>
    </source>
</evidence>
<dbReference type="GO" id="GO:0006388">
    <property type="term" value="P:tRNA splicing, via endonucleolytic cleavage and ligation"/>
    <property type="evidence" value="ECO:0007669"/>
    <property type="project" value="TreeGrafter"/>
</dbReference>
<keyword evidence="8" id="KW-1185">Reference proteome</keyword>
<accession>A0A7R9GFU4</accession>
<dbReference type="PANTHER" id="PTHR12684">
    <property type="entry name" value="PUTATIVE PHOSPHOTRANSFERASE"/>
    <property type="match status" value="1"/>
</dbReference>
<evidence type="ECO:0000256" key="3">
    <source>
        <dbReference type="ARBA" id="ARBA00012007"/>
    </source>
</evidence>
<dbReference type="InterPro" id="IPR042080">
    <property type="entry name" value="RNA_2'-PTrans_N"/>
</dbReference>
<dbReference type="InterPro" id="IPR002745">
    <property type="entry name" value="Ptrans_KptA/Tpt1"/>
</dbReference>
<organism evidence="7">
    <name type="scientific">Notodromas monacha</name>
    <dbReference type="NCBI Taxonomy" id="399045"/>
    <lineage>
        <taxon>Eukaryota</taxon>
        <taxon>Metazoa</taxon>
        <taxon>Ecdysozoa</taxon>
        <taxon>Arthropoda</taxon>
        <taxon>Crustacea</taxon>
        <taxon>Oligostraca</taxon>
        <taxon>Ostracoda</taxon>
        <taxon>Podocopa</taxon>
        <taxon>Podocopida</taxon>
        <taxon>Cypridocopina</taxon>
        <taxon>Cypridoidea</taxon>
        <taxon>Cyprididae</taxon>
        <taxon>Notodromas</taxon>
    </lineage>
</organism>
<dbReference type="InterPro" id="IPR042081">
    <property type="entry name" value="RNA_2'-PTrans_C"/>
</dbReference>
<evidence type="ECO:0000256" key="6">
    <source>
        <dbReference type="ARBA" id="ARBA00047949"/>
    </source>
</evidence>
<dbReference type="EC" id="2.7.1.160" evidence="3"/>
<dbReference type="EMBL" id="OA883516">
    <property type="protein sequence ID" value="CAD7279103.1"/>
    <property type="molecule type" value="Genomic_DNA"/>
</dbReference>
<gene>
    <name evidence="7" type="ORF">NMOB1V02_LOCUS6786</name>
</gene>
<dbReference type="Pfam" id="PF01885">
    <property type="entry name" value="PTS_2-RNA"/>
    <property type="match status" value="1"/>
</dbReference>
<evidence type="ECO:0000256" key="5">
    <source>
        <dbReference type="ARBA" id="ARBA00023027"/>
    </source>
</evidence>
<proteinExistence type="inferred from homology"/>
<keyword evidence="5" id="KW-0520">NAD</keyword>
<comment type="function">
    <text evidence="1">Catalyzes the last step of tRNA splicing, the transfer of the splice junction 2'-phosphate from ligated tRNA to NAD to produce ADP-ribose 1''-2'' cyclic phosphate.</text>
</comment>
<dbReference type="Proteomes" id="UP000678499">
    <property type="component" value="Unassembled WGS sequence"/>
</dbReference>
<dbReference type="AlphaFoldDB" id="A0A7R9GFU4"/>
<dbReference type="GO" id="GO:0000215">
    <property type="term" value="F:tRNA 2'-phosphotransferase activity"/>
    <property type="evidence" value="ECO:0007669"/>
    <property type="project" value="UniProtKB-EC"/>
</dbReference>
<evidence type="ECO:0000313" key="7">
    <source>
        <dbReference type="EMBL" id="CAD7279103.1"/>
    </source>
</evidence>
<name>A0A7R9GFU4_9CRUS</name>
<comment type="catalytic activity">
    <reaction evidence="6">
        <text>2'-phospho-[ligated tRNA] + NAD(+) = mature tRNA + ADP-alpha-D-ribose 1'',2''-cyclic phosphate + nicotinamide</text>
        <dbReference type="Rhea" id="RHEA:23324"/>
        <dbReference type="Rhea" id="RHEA-COMP:11106"/>
        <dbReference type="Rhea" id="RHEA-COMP:11107"/>
        <dbReference type="ChEBI" id="CHEBI:17154"/>
        <dbReference type="ChEBI" id="CHEBI:57540"/>
        <dbReference type="ChEBI" id="CHEBI:76596"/>
        <dbReference type="ChEBI" id="CHEBI:82883"/>
        <dbReference type="ChEBI" id="CHEBI:85027"/>
        <dbReference type="EC" id="2.7.1.160"/>
    </reaction>
</comment>
<evidence type="ECO:0000256" key="4">
    <source>
        <dbReference type="ARBA" id="ARBA00022679"/>
    </source>
</evidence>
<sequence>MQNFAQTRGTLHKISDQRGNRVIGAEERMTSSDVKLSKTMSWLLRHGALKEGVEISSDGFVRVGDILSRKEFAGCTLKDVQRIVEQDKKTRFCLRERCGTYEIKANQGHSIRVEDLELLPVLSKEEIAGELVHGTYETAWEKIKDEGIRCQNRNHVHMAVDLCAGKIDERREIPGIRSSCEILIYIDLEAALRSGTRFFKSPNGVILSPDVINPNFFMKVLNVKTGNVPLKMSYCHSVAALGWGKRGGRPRPRA</sequence>
<evidence type="ECO:0000313" key="8">
    <source>
        <dbReference type="Proteomes" id="UP000678499"/>
    </source>
</evidence>
<reference evidence="7" key="1">
    <citation type="submission" date="2020-11" db="EMBL/GenBank/DDBJ databases">
        <authorList>
            <person name="Tran Van P."/>
        </authorList>
    </citation>
    <scope>NUCLEOTIDE SEQUENCE</scope>
</reference>
<dbReference type="Gene3D" id="1.10.10.970">
    <property type="entry name" value="RNA 2'-phosphotransferase, Tpt1/KptA family, N-terminal domain"/>
    <property type="match status" value="1"/>
</dbReference>
<keyword evidence="4" id="KW-0808">Transferase</keyword>
<dbReference type="PANTHER" id="PTHR12684:SF2">
    <property type="entry name" value="TRNA 2'-PHOSPHOTRANSFERASE 1"/>
    <property type="match status" value="1"/>
</dbReference>
<dbReference type="EMBL" id="CAJPEX010001479">
    <property type="protein sequence ID" value="CAG0919255.1"/>
    <property type="molecule type" value="Genomic_DNA"/>
</dbReference>
<evidence type="ECO:0000256" key="1">
    <source>
        <dbReference type="ARBA" id="ARBA00003343"/>
    </source>
</evidence>
<dbReference type="Gene3D" id="3.20.170.30">
    <property type="match status" value="1"/>
</dbReference>
<comment type="similarity">
    <text evidence="2">Belongs to the KptA/TPT1 family.</text>
</comment>